<dbReference type="InterPro" id="IPR017850">
    <property type="entry name" value="Alkaline_phosphatase_core_sf"/>
</dbReference>
<evidence type="ECO:0000313" key="2">
    <source>
        <dbReference type="Proteomes" id="UP000054495"/>
    </source>
</evidence>
<gene>
    <name evidence="1" type="ORF">ANCCEY_10041</name>
</gene>
<accession>A0A0D6LI57</accession>
<reference evidence="1 2" key="1">
    <citation type="submission" date="2013-05" db="EMBL/GenBank/DDBJ databases">
        <title>Draft genome of the parasitic nematode Anyclostoma ceylanicum.</title>
        <authorList>
            <person name="Mitreva M."/>
        </authorList>
    </citation>
    <scope>NUCLEOTIDE SEQUENCE [LARGE SCALE GENOMIC DNA]</scope>
</reference>
<evidence type="ECO:0000313" key="1">
    <source>
        <dbReference type="EMBL" id="EPB70868.1"/>
    </source>
</evidence>
<dbReference type="EMBL" id="KE125156">
    <property type="protein sequence ID" value="EPB70868.1"/>
    <property type="molecule type" value="Genomic_DNA"/>
</dbReference>
<evidence type="ECO:0008006" key="3">
    <source>
        <dbReference type="Google" id="ProtNLM"/>
    </source>
</evidence>
<sequence>MELQKVLYRKVPIFRPLWASEILTKPSFDVSALEVGFVTTTRITHATPAALYAKAGVFMIERWKSWFGVIHRQLVLILGDDFYACKVKLYAKENEQTLTCGKRV</sequence>
<dbReference type="SUPFAM" id="SSF53649">
    <property type="entry name" value="Alkaline phosphatase-like"/>
    <property type="match status" value="1"/>
</dbReference>
<dbReference type="AlphaFoldDB" id="A0A0D6LI57"/>
<proteinExistence type="predicted"/>
<name>A0A0D6LI57_9BILA</name>
<dbReference type="Gene3D" id="3.40.720.10">
    <property type="entry name" value="Alkaline Phosphatase, subunit A"/>
    <property type="match status" value="1"/>
</dbReference>
<keyword evidence="2" id="KW-1185">Reference proteome</keyword>
<protein>
    <recommendedName>
        <fullName evidence="3">Alkaline phosphatase</fullName>
    </recommendedName>
</protein>
<dbReference type="Proteomes" id="UP000054495">
    <property type="component" value="Unassembled WGS sequence"/>
</dbReference>
<organism evidence="1 2">
    <name type="scientific">Ancylostoma ceylanicum</name>
    <dbReference type="NCBI Taxonomy" id="53326"/>
    <lineage>
        <taxon>Eukaryota</taxon>
        <taxon>Metazoa</taxon>
        <taxon>Ecdysozoa</taxon>
        <taxon>Nematoda</taxon>
        <taxon>Chromadorea</taxon>
        <taxon>Rhabditida</taxon>
        <taxon>Rhabditina</taxon>
        <taxon>Rhabditomorpha</taxon>
        <taxon>Strongyloidea</taxon>
        <taxon>Ancylostomatidae</taxon>
        <taxon>Ancylostomatinae</taxon>
        <taxon>Ancylostoma</taxon>
    </lineage>
</organism>